<dbReference type="AlphaFoldDB" id="A0A1J1LJX2"/>
<accession>A0A1J1LJX2</accession>
<dbReference type="RefSeq" id="WP_072719544.1">
    <property type="nucleotide sequence ID" value="NZ_LN889802.1"/>
</dbReference>
<comment type="cofactor">
    <cofactor evidence="1">
        <name>Mg(2+)</name>
        <dbReference type="ChEBI" id="CHEBI:18420"/>
    </cofactor>
</comment>
<dbReference type="STRING" id="671072.PL9214500079"/>
<evidence type="ECO:0000256" key="1">
    <source>
        <dbReference type="ARBA" id="ARBA00001946"/>
    </source>
</evidence>
<organism evidence="5 6">
    <name type="scientific">Planktothrix tepida PCC 9214</name>
    <dbReference type="NCBI Taxonomy" id="671072"/>
    <lineage>
        <taxon>Bacteria</taxon>
        <taxon>Bacillati</taxon>
        <taxon>Cyanobacteriota</taxon>
        <taxon>Cyanophyceae</taxon>
        <taxon>Oscillatoriophycideae</taxon>
        <taxon>Oscillatoriales</taxon>
        <taxon>Microcoleaceae</taxon>
        <taxon>Planktothrix</taxon>
    </lineage>
</organism>
<dbReference type="Gene3D" id="1.10.150.240">
    <property type="entry name" value="Putative phosphatase, domain 2"/>
    <property type="match status" value="1"/>
</dbReference>
<dbReference type="PANTHER" id="PTHR46193:SF21">
    <property type="entry name" value="SLL1138 PROTEIN"/>
    <property type="match status" value="1"/>
</dbReference>
<dbReference type="GO" id="GO:0016787">
    <property type="term" value="F:hydrolase activity"/>
    <property type="evidence" value="ECO:0007669"/>
    <property type="project" value="UniProtKB-KW"/>
</dbReference>
<gene>
    <name evidence="5" type="ORF">PL9214500079</name>
</gene>
<evidence type="ECO:0000256" key="2">
    <source>
        <dbReference type="ARBA" id="ARBA00006171"/>
    </source>
</evidence>
<dbReference type="SFLD" id="SFLDS00003">
    <property type="entry name" value="Haloacid_Dehalogenase"/>
    <property type="match status" value="1"/>
</dbReference>
<dbReference type="SFLD" id="SFLDG01129">
    <property type="entry name" value="C1.5:_HAD__Beta-PGM__Phosphata"/>
    <property type="match status" value="1"/>
</dbReference>
<reference evidence="6" key="1">
    <citation type="submission" date="2015-10" db="EMBL/GenBank/DDBJ databases">
        <authorList>
            <person name="Regsiter A."/>
            <person name="william w."/>
        </authorList>
    </citation>
    <scope>NUCLEOTIDE SEQUENCE [LARGE SCALE GENOMIC DNA]</scope>
</reference>
<dbReference type="InterPro" id="IPR023214">
    <property type="entry name" value="HAD_sf"/>
</dbReference>
<dbReference type="Proteomes" id="UP000184315">
    <property type="component" value="Unassembled WGS sequence"/>
</dbReference>
<sequence length="242" mass="27452">MSLKAVLFDFNGVIINDEPIHEQLIEELLLAENLRSKREEIRKFCLGRSDRACLTDLLTYCGRTVTNSYLDQLIERKSLAYKQRLEQLEQLPIYPGLEEFIQHLQAADLKLALVTGAIRPEVELILNKIGLMEAFPVIVTGDDIILSKPEPEGYLLAVQTLNQVYPQLNLQPSDCLALEDTFVGIIAAQRADIQVVGIAHTYPLHLLQRWANWAVDRFGDLELDRIQKNFLQESLQSGVPLC</sequence>
<name>A0A1J1LJX2_9CYAN</name>
<dbReference type="InterPro" id="IPR023198">
    <property type="entry name" value="PGP-like_dom2"/>
</dbReference>
<keyword evidence="5" id="KW-0378">Hydrolase</keyword>
<protein>
    <submittedName>
        <fullName evidence="5">HAD-superfamily hydrolase subfamily IA, variant 3</fullName>
    </submittedName>
</protein>
<comment type="similarity">
    <text evidence="2">Belongs to the HAD-like hydrolase superfamily. CbbY/CbbZ/Gph/YieH family.</text>
</comment>
<dbReference type="InterPro" id="IPR051600">
    <property type="entry name" value="Beta-PGM-like"/>
</dbReference>
<dbReference type="OrthoDB" id="9797743at2"/>
<proteinExistence type="inferred from homology"/>
<dbReference type="Pfam" id="PF00702">
    <property type="entry name" value="Hydrolase"/>
    <property type="match status" value="1"/>
</dbReference>
<keyword evidence="6" id="KW-1185">Reference proteome</keyword>
<dbReference type="EMBL" id="CZDF01000156">
    <property type="protein sequence ID" value="CUR32832.1"/>
    <property type="molecule type" value="Genomic_DNA"/>
</dbReference>
<dbReference type="Gene3D" id="3.40.50.1000">
    <property type="entry name" value="HAD superfamily/HAD-like"/>
    <property type="match status" value="1"/>
</dbReference>
<dbReference type="PRINTS" id="PR00413">
    <property type="entry name" value="HADHALOGNASE"/>
</dbReference>
<evidence type="ECO:0000313" key="6">
    <source>
        <dbReference type="Proteomes" id="UP000184315"/>
    </source>
</evidence>
<dbReference type="InterPro" id="IPR006439">
    <property type="entry name" value="HAD-SF_hydro_IA"/>
</dbReference>
<dbReference type="NCBIfam" id="TIGR01509">
    <property type="entry name" value="HAD-SF-IA-v3"/>
    <property type="match status" value="1"/>
</dbReference>
<dbReference type="CDD" id="cd07505">
    <property type="entry name" value="HAD_BPGM-like"/>
    <property type="match status" value="1"/>
</dbReference>
<dbReference type="InterPro" id="IPR036412">
    <property type="entry name" value="HAD-like_sf"/>
</dbReference>
<keyword evidence="4" id="KW-0460">Magnesium</keyword>
<dbReference type="SUPFAM" id="SSF56784">
    <property type="entry name" value="HAD-like"/>
    <property type="match status" value="1"/>
</dbReference>
<evidence type="ECO:0000313" key="5">
    <source>
        <dbReference type="EMBL" id="CUR32832.1"/>
    </source>
</evidence>
<evidence type="ECO:0000256" key="3">
    <source>
        <dbReference type="ARBA" id="ARBA00022723"/>
    </source>
</evidence>
<keyword evidence="3" id="KW-0479">Metal-binding</keyword>
<evidence type="ECO:0000256" key="4">
    <source>
        <dbReference type="ARBA" id="ARBA00022842"/>
    </source>
</evidence>
<dbReference type="GO" id="GO:0046872">
    <property type="term" value="F:metal ion binding"/>
    <property type="evidence" value="ECO:0007669"/>
    <property type="project" value="UniProtKB-KW"/>
</dbReference>
<dbReference type="PANTHER" id="PTHR46193">
    <property type="entry name" value="6-PHOSPHOGLUCONATE PHOSPHATASE"/>
    <property type="match status" value="1"/>
</dbReference>